<evidence type="ECO:0000256" key="2">
    <source>
        <dbReference type="ARBA" id="ARBA00023125"/>
    </source>
</evidence>
<dbReference type="PRINTS" id="PR00032">
    <property type="entry name" value="HTHARAC"/>
</dbReference>
<dbReference type="RefSeq" id="WP_183090166.1">
    <property type="nucleotide sequence ID" value="NZ_JACJUD010000005.1"/>
</dbReference>
<sequence>MQSSVSPLQPCLHPIYARLLCAALCQHGFSEAQVMEGTGLDWAHLHSDNRRLSFAQVQRLVRRAVQLTECPWLGLETGCATQVYAHGPVGYAAVACADLRGVLQVVERFSVLRLSSLRLTGHQVGERYCLSADEDFDLGDVREYILSTLAGTFLRLLEMVCGPLPSGAVQFDFPFAEPAWSARYRELLGGAVTFSADCYRVSLPLAWLERPSLSADASAARLALRDCEHLLLGAEQGGDWTSRVQLRLLACEERYPTLEQLAEEFHLSERTLIRRLRDEGTTYQQLLDEVRQELACWLLLNTPLSVERVAERLGYQDSSNFSRTFRRWLGMTPNAWRSGSAEVLRP</sequence>
<keyword evidence="2" id="KW-0238">DNA-binding</keyword>
<gene>
    <name evidence="5" type="ORF">H3H51_16555</name>
</gene>
<dbReference type="Gene3D" id="1.10.10.60">
    <property type="entry name" value="Homeodomain-like"/>
    <property type="match status" value="1"/>
</dbReference>
<keyword evidence="6" id="KW-1185">Reference proteome</keyword>
<dbReference type="InterPro" id="IPR009057">
    <property type="entry name" value="Homeodomain-like_sf"/>
</dbReference>
<dbReference type="SUPFAM" id="SSF46689">
    <property type="entry name" value="Homeodomain-like"/>
    <property type="match status" value="1"/>
</dbReference>
<protein>
    <submittedName>
        <fullName evidence="5">AraC family transcriptional regulator</fullName>
    </submittedName>
</protein>
<dbReference type="PROSITE" id="PS01124">
    <property type="entry name" value="HTH_ARAC_FAMILY_2"/>
    <property type="match status" value="1"/>
</dbReference>
<dbReference type="PANTHER" id="PTHR47894:SF1">
    <property type="entry name" value="HTH-TYPE TRANSCRIPTIONAL REGULATOR VQSM"/>
    <property type="match status" value="1"/>
</dbReference>
<dbReference type="AlphaFoldDB" id="A0A7W4QBN1"/>
<proteinExistence type="predicted"/>
<dbReference type="Proteomes" id="UP000542720">
    <property type="component" value="Unassembled WGS sequence"/>
</dbReference>
<organism evidence="5 6">
    <name type="scientific">Aquipseudomonas ullengensis</name>
    <dbReference type="NCBI Taxonomy" id="2759166"/>
    <lineage>
        <taxon>Bacteria</taxon>
        <taxon>Pseudomonadati</taxon>
        <taxon>Pseudomonadota</taxon>
        <taxon>Gammaproteobacteria</taxon>
        <taxon>Pseudomonadales</taxon>
        <taxon>Pseudomonadaceae</taxon>
        <taxon>Aquipseudomonas</taxon>
    </lineage>
</organism>
<evidence type="ECO:0000256" key="1">
    <source>
        <dbReference type="ARBA" id="ARBA00023015"/>
    </source>
</evidence>
<evidence type="ECO:0000256" key="3">
    <source>
        <dbReference type="ARBA" id="ARBA00023163"/>
    </source>
</evidence>
<evidence type="ECO:0000259" key="4">
    <source>
        <dbReference type="PROSITE" id="PS01124"/>
    </source>
</evidence>
<dbReference type="SMART" id="SM00342">
    <property type="entry name" value="HTH_ARAC"/>
    <property type="match status" value="1"/>
</dbReference>
<dbReference type="Pfam" id="PF12625">
    <property type="entry name" value="Arabinose_bd"/>
    <property type="match status" value="1"/>
</dbReference>
<dbReference type="GO" id="GO:0000976">
    <property type="term" value="F:transcription cis-regulatory region binding"/>
    <property type="evidence" value="ECO:0007669"/>
    <property type="project" value="TreeGrafter"/>
</dbReference>
<name>A0A7W4QBN1_9GAMM</name>
<dbReference type="InterPro" id="IPR020449">
    <property type="entry name" value="Tscrpt_reg_AraC-type_HTH"/>
</dbReference>
<accession>A0A7W4QBN1</accession>
<keyword evidence="1" id="KW-0805">Transcription regulation</keyword>
<dbReference type="InterPro" id="IPR018060">
    <property type="entry name" value="HTH_AraC"/>
</dbReference>
<dbReference type="GO" id="GO:0003700">
    <property type="term" value="F:DNA-binding transcription factor activity"/>
    <property type="evidence" value="ECO:0007669"/>
    <property type="project" value="InterPro"/>
</dbReference>
<dbReference type="PANTHER" id="PTHR47894">
    <property type="entry name" value="HTH-TYPE TRANSCRIPTIONAL REGULATOR GADX"/>
    <property type="match status" value="1"/>
</dbReference>
<keyword evidence="3" id="KW-0804">Transcription</keyword>
<evidence type="ECO:0000313" key="6">
    <source>
        <dbReference type="Proteomes" id="UP000542720"/>
    </source>
</evidence>
<dbReference type="Pfam" id="PF12833">
    <property type="entry name" value="HTH_18"/>
    <property type="match status" value="1"/>
</dbReference>
<reference evidence="5 6" key="1">
    <citation type="submission" date="2020-08" db="EMBL/GenBank/DDBJ databases">
        <authorList>
            <person name="Kim C.M."/>
        </authorList>
    </citation>
    <scope>NUCLEOTIDE SEQUENCE [LARGE SCALE GENOMIC DNA]</scope>
    <source>
        <strain evidence="5 6">UL070</strain>
    </source>
</reference>
<evidence type="ECO:0000313" key="5">
    <source>
        <dbReference type="EMBL" id="MBB2496635.1"/>
    </source>
</evidence>
<dbReference type="GO" id="GO:0005829">
    <property type="term" value="C:cytosol"/>
    <property type="evidence" value="ECO:0007669"/>
    <property type="project" value="TreeGrafter"/>
</dbReference>
<dbReference type="EMBL" id="JACJUD010000005">
    <property type="protein sequence ID" value="MBB2496635.1"/>
    <property type="molecule type" value="Genomic_DNA"/>
</dbReference>
<comment type="caution">
    <text evidence="5">The sequence shown here is derived from an EMBL/GenBank/DDBJ whole genome shotgun (WGS) entry which is preliminary data.</text>
</comment>
<dbReference type="InterPro" id="IPR032687">
    <property type="entry name" value="AraC-type_N"/>
</dbReference>
<feature type="domain" description="HTH araC/xylS-type" evidence="4">
    <location>
        <begin position="242"/>
        <end position="339"/>
    </location>
</feature>